<sequence length="197" mass="23013">MDQAELKKLKEIPGQARGVTLQTDANYVLRAKGEEGLAKVQRRLKESGTDFDYKQIKTMGWYPIGWRAISLLAICEVFGWGDKEIKEMGNNAPKYSFIATTMLKYFLSVKKVFQETPRYWSKHYTIGRLEATQIDEEKKYGFIALKDFKVHPILCPYYEGYFLRISQFVIKSENITSEETECIFKDGNCDRFLIKWI</sequence>
<protein>
    <recommendedName>
        <fullName evidence="3">4-vinyl reductase 4VR domain-containing protein</fullName>
    </recommendedName>
</protein>
<dbReference type="EMBL" id="PFGY01000025">
    <property type="protein sequence ID" value="PIW76543.1"/>
    <property type="molecule type" value="Genomic_DNA"/>
</dbReference>
<comment type="caution">
    <text evidence="1">The sequence shown here is derived from an EMBL/GenBank/DDBJ whole genome shotgun (WGS) entry which is preliminary data.</text>
</comment>
<reference evidence="2" key="1">
    <citation type="submission" date="2017-09" db="EMBL/GenBank/DDBJ databases">
        <title>Depth-based differentiation of microbial function through sediment-hosted aquifers and enrichment of novel symbionts in the deep terrestrial subsurface.</title>
        <authorList>
            <person name="Probst A.J."/>
            <person name="Ladd B."/>
            <person name="Jarett J.K."/>
            <person name="Geller-Mcgrath D.E."/>
            <person name="Sieber C.M.K."/>
            <person name="Emerson J.B."/>
            <person name="Anantharaman K."/>
            <person name="Thomas B.C."/>
            <person name="Malmstrom R."/>
            <person name="Stieglmeier M."/>
            <person name="Klingl A."/>
            <person name="Woyke T."/>
            <person name="Ryan C.M."/>
            <person name="Banfield J.F."/>
        </authorList>
    </citation>
    <scope>NUCLEOTIDE SEQUENCE [LARGE SCALE GENOMIC DNA]</scope>
</reference>
<proteinExistence type="predicted"/>
<accession>A0A2M7IJ35</accession>
<evidence type="ECO:0000313" key="2">
    <source>
        <dbReference type="Proteomes" id="UP000229561"/>
    </source>
</evidence>
<name>A0A2M7IJ35_9BACT</name>
<organism evidence="1 2">
    <name type="scientific">Candidatus Portnoybacteria bacterium CG_4_8_14_3_um_filter_40_10</name>
    <dbReference type="NCBI Taxonomy" id="1974801"/>
    <lineage>
        <taxon>Bacteria</taxon>
        <taxon>Candidatus Portnoyibacteriota</taxon>
    </lineage>
</organism>
<evidence type="ECO:0008006" key="3">
    <source>
        <dbReference type="Google" id="ProtNLM"/>
    </source>
</evidence>
<dbReference type="AlphaFoldDB" id="A0A2M7IJ35"/>
<gene>
    <name evidence="1" type="ORF">CO001_00810</name>
</gene>
<dbReference type="Proteomes" id="UP000229561">
    <property type="component" value="Unassembled WGS sequence"/>
</dbReference>
<evidence type="ECO:0000313" key="1">
    <source>
        <dbReference type="EMBL" id="PIW76543.1"/>
    </source>
</evidence>